<evidence type="ECO:0000256" key="8">
    <source>
        <dbReference type="RuleBase" id="RU367155"/>
    </source>
</evidence>
<protein>
    <recommendedName>
        <fullName evidence="8">Nuclear transcription factor Y subunit</fullName>
    </recommendedName>
</protein>
<dbReference type="PRINTS" id="PR00616">
    <property type="entry name" value="CCAATSUBUNTB"/>
</dbReference>
<feature type="compositionally biased region" description="Polar residues" evidence="9">
    <location>
        <begin position="278"/>
        <end position="292"/>
    </location>
</feature>
<accession>A0A835RSY7</accession>
<sequence length="364" mass="39774">MQNMGNKDCQKDLVQSPCHYLSQSIPWWNSGVTRIVLYPNDSGLYVNMNSLASNEAMQVGNQLPEQDLIGPKLSSHSLPNTMPVLGKSETKTNQCCISAQSAKEGEKGDEHTHEKIKHGHPKPALSTGIDQVCFASPELDCSQSITYVPYGYPDPHYTGIMAANGSHAVIHPFMMGIAPRVALPLELEGEEPIYVNAKQYHAILRRREHRAKLESRNKIARTGRKPYLHESRHRHAMKRARGAGGRFLNTKKLQEQRQQSGLSPSTLLHANGVANSPTLWPTPSSSEITSVSDGAGPGVELQPADHLGFAPLDLPPHLQRAIHDGCDGFFSIGLRLAASQEVVMEDHHFNGLNGNSSLALASSP</sequence>
<keyword evidence="3 8" id="KW-0238">DNA-binding</keyword>
<dbReference type="GO" id="GO:0016602">
    <property type="term" value="C:CCAAT-binding factor complex"/>
    <property type="evidence" value="ECO:0007669"/>
    <property type="project" value="InterPro"/>
</dbReference>
<reference evidence="10 11" key="1">
    <citation type="journal article" date="2020" name="Nat. Food">
        <title>A phased Vanilla planifolia genome enables genetic improvement of flavour and production.</title>
        <authorList>
            <person name="Hasing T."/>
            <person name="Tang H."/>
            <person name="Brym M."/>
            <person name="Khazi F."/>
            <person name="Huang T."/>
            <person name="Chambers A.H."/>
        </authorList>
    </citation>
    <scope>NUCLEOTIDE SEQUENCE [LARGE SCALE GENOMIC DNA]</scope>
    <source>
        <tissue evidence="10">Leaf</tissue>
    </source>
</reference>
<dbReference type="InterPro" id="IPR018362">
    <property type="entry name" value="CCAAT-binding_factor_CS"/>
</dbReference>
<dbReference type="AlphaFoldDB" id="A0A835RSY7"/>
<keyword evidence="5 8" id="KW-0804">Transcription</keyword>
<evidence type="ECO:0000256" key="9">
    <source>
        <dbReference type="SAM" id="MobiDB-lite"/>
    </source>
</evidence>
<evidence type="ECO:0000256" key="4">
    <source>
        <dbReference type="ARBA" id="ARBA00023159"/>
    </source>
</evidence>
<gene>
    <name evidence="10" type="ORF">HPP92_005888</name>
</gene>
<keyword evidence="4" id="KW-0010">Activator</keyword>
<evidence type="ECO:0000256" key="2">
    <source>
        <dbReference type="ARBA" id="ARBA00023015"/>
    </source>
</evidence>
<dbReference type="Gene3D" id="6.10.250.2430">
    <property type="match status" value="1"/>
</dbReference>
<evidence type="ECO:0000256" key="1">
    <source>
        <dbReference type="ARBA" id="ARBA00004123"/>
    </source>
</evidence>
<keyword evidence="6 8" id="KW-0539">Nucleus</keyword>
<feature type="region of interest" description="Disordered" evidence="9">
    <location>
        <begin position="101"/>
        <end position="123"/>
    </location>
</feature>
<name>A0A835RSY7_VANPL</name>
<dbReference type="InterPro" id="IPR001289">
    <property type="entry name" value="NFYA"/>
</dbReference>
<evidence type="ECO:0000256" key="3">
    <source>
        <dbReference type="ARBA" id="ARBA00023125"/>
    </source>
</evidence>
<comment type="caution">
    <text evidence="10">The sequence shown here is derived from an EMBL/GenBank/DDBJ whole genome shotgun (WGS) entry which is preliminary data.</text>
</comment>
<comment type="subcellular location">
    <subcellularLocation>
        <location evidence="1 8">Nucleus</location>
    </subcellularLocation>
</comment>
<dbReference type="PROSITE" id="PS00686">
    <property type="entry name" value="NFYA_HAP2_1"/>
    <property type="match status" value="1"/>
</dbReference>
<dbReference type="SMART" id="SM00521">
    <property type="entry name" value="CBF"/>
    <property type="match status" value="1"/>
</dbReference>
<feature type="compositionally biased region" description="Basic and acidic residues" evidence="9">
    <location>
        <begin position="103"/>
        <end position="113"/>
    </location>
</feature>
<evidence type="ECO:0000256" key="6">
    <source>
        <dbReference type="ARBA" id="ARBA00023242"/>
    </source>
</evidence>
<dbReference type="OrthoDB" id="1097733at2759"/>
<comment type="similarity">
    <text evidence="8">Belongs to the NFYA/HAP2 subunit family.</text>
</comment>
<dbReference type="Proteomes" id="UP000639772">
    <property type="component" value="Unassembled WGS sequence"/>
</dbReference>
<proteinExistence type="inferred from homology"/>
<keyword evidence="2 8" id="KW-0805">Transcription regulation</keyword>
<organism evidence="10 11">
    <name type="scientific">Vanilla planifolia</name>
    <name type="common">Vanilla</name>
    <dbReference type="NCBI Taxonomy" id="51239"/>
    <lineage>
        <taxon>Eukaryota</taxon>
        <taxon>Viridiplantae</taxon>
        <taxon>Streptophyta</taxon>
        <taxon>Embryophyta</taxon>
        <taxon>Tracheophyta</taxon>
        <taxon>Spermatophyta</taxon>
        <taxon>Magnoliopsida</taxon>
        <taxon>Liliopsida</taxon>
        <taxon>Asparagales</taxon>
        <taxon>Orchidaceae</taxon>
        <taxon>Vanilloideae</taxon>
        <taxon>Vanilleae</taxon>
        <taxon>Vanilla</taxon>
    </lineage>
</organism>
<dbReference type="EMBL" id="JADCNM010000002">
    <property type="protein sequence ID" value="KAG0494894.1"/>
    <property type="molecule type" value="Genomic_DNA"/>
</dbReference>
<comment type="subunit">
    <text evidence="7">Heterotrimeric transcription factor composed of three components, NF-YA, NF-YB and NF-YC. NF-YB and NF-YC must interact and dimerize for NF-YA association and DNA binding.</text>
</comment>
<dbReference type="PROSITE" id="PS51152">
    <property type="entry name" value="NFYA_HAP2_2"/>
    <property type="match status" value="1"/>
</dbReference>
<dbReference type="Pfam" id="PF02045">
    <property type="entry name" value="CBFB_NFYA"/>
    <property type="match status" value="1"/>
</dbReference>
<evidence type="ECO:0000256" key="5">
    <source>
        <dbReference type="ARBA" id="ARBA00023163"/>
    </source>
</evidence>
<dbReference type="PANTHER" id="PTHR12632">
    <property type="entry name" value="TRANSCRIPTION FACTOR NF-Y ALPHA-RELATED"/>
    <property type="match status" value="1"/>
</dbReference>
<comment type="function">
    <text evidence="8">Component of the sequence-specific heterotrimeric transcription factor (NF-Y) which specifically recognizes a 5'-CCAAT-3' box motif found in the promoters of its target genes.</text>
</comment>
<dbReference type="GO" id="GO:0003677">
    <property type="term" value="F:DNA binding"/>
    <property type="evidence" value="ECO:0007669"/>
    <property type="project" value="UniProtKB-KW"/>
</dbReference>
<evidence type="ECO:0000256" key="7">
    <source>
        <dbReference type="ARBA" id="ARBA00025911"/>
    </source>
</evidence>
<evidence type="ECO:0000313" key="11">
    <source>
        <dbReference type="Proteomes" id="UP000639772"/>
    </source>
</evidence>
<dbReference type="GO" id="GO:0003700">
    <property type="term" value="F:DNA-binding transcription factor activity"/>
    <property type="evidence" value="ECO:0007669"/>
    <property type="project" value="UniProtKB-UniRule"/>
</dbReference>
<evidence type="ECO:0000313" key="10">
    <source>
        <dbReference type="EMBL" id="KAG0494894.1"/>
    </source>
</evidence>
<feature type="region of interest" description="Disordered" evidence="9">
    <location>
        <begin position="278"/>
        <end position="302"/>
    </location>
</feature>